<evidence type="ECO:0000256" key="2">
    <source>
        <dbReference type="ARBA" id="ARBA00023125"/>
    </source>
</evidence>
<dbReference type="Pfam" id="PF12852">
    <property type="entry name" value="Cupin_6"/>
    <property type="match status" value="1"/>
</dbReference>
<sequence length="295" mass="31810">MPQEPGNFADSLPAYGEQDALSDVLQAIHLQGGAVRRRMDTVERYPAGTRLLHLVGAGRLRLETDGEPPVELLHGDMALLARGDAHVAHPVPVAEWVTGEFHVEPLVAAPLLGVLPAAIVIRGDARTAAWLPLSRDLLLAEVTRPEPGARVMVSRLLDLLFIRSLRTWAASGDETHPGWLTAAMDPALGPALTAIHRHPGHDWPVDELARLSSLSRSAFAARFTESVGEPPGAYVQRRRLDHAAHLLRSTAEPVGRIAGRVGYASEAAFSRAFSRAYGSSPRVWRGTASSGSMDR</sequence>
<evidence type="ECO:0000259" key="4">
    <source>
        <dbReference type="PROSITE" id="PS01124"/>
    </source>
</evidence>
<evidence type="ECO:0000256" key="1">
    <source>
        <dbReference type="ARBA" id="ARBA00023015"/>
    </source>
</evidence>
<dbReference type="Pfam" id="PF12833">
    <property type="entry name" value="HTH_18"/>
    <property type="match status" value="1"/>
</dbReference>
<name>A0ABU5R5K3_9PSEU</name>
<dbReference type="PANTHER" id="PTHR46796:SF7">
    <property type="entry name" value="ARAC FAMILY TRANSCRIPTIONAL REGULATOR"/>
    <property type="match status" value="1"/>
</dbReference>
<keyword evidence="2" id="KW-0238">DNA-binding</keyword>
<dbReference type="InterPro" id="IPR032783">
    <property type="entry name" value="AraC_lig"/>
</dbReference>
<feature type="domain" description="HTH araC/xylS-type" evidence="4">
    <location>
        <begin position="189"/>
        <end position="287"/>
    </location>
</feature>
<dbReference type="InterPro" id="IPR009057">
    <property type="entry name" value="Homeodomain-like_sf"/>
</dbReference>
<dbReference type="Gene3D" id="1.10.10.60">
    <property type="entry name" value="Homeodomain-like"/>
    <property type="match status" value="2"/>
</dbReference>
<evidence type="ECO:0000313" key="5">
    <source>
        <dbReference type="EMBL" id="MEA5361507.1"/>
    </source>
</evidence>
<keyword evidence="6" id="KW-1185">Reference proteome</keyword>
<evidence type="ECO:0000313" key="6">
    <source>
        <dbReference type="Proteomes" id="UP001304298"/>
    </source>
</evidence>
<dbReference type="RefSeq" id="WP_323328677.1">
    <property type="nucleotide sequence ID" value="NZ_JAYFSI010000003.1"/>
</dbReference>
<protein>
    <submittedName>
        <fullName evidence="5">AraC family transcriptional regulator</fullName>
    </submittedName>
</protein>
<dbReference type="SUPFAM" id="SSF46689">
    <property type="entry name" value="Homeodomain-like"/>
    <property type="match status" value="2"/>
</dbReference>
<dbReference type="EMBL" id="JAYFSI010000003">
    <property type="protein sequence ID" value="MEA5361507.1"/>
    <property type="molecule type" value="Genomic_DNA"/>
</dbReference>
<keyword evidence="3" id="KW-0804">Transcription</keyword>
<dbReference type="SMART" id="SM00342">
    <property type="entry name" value="HTH_ARAC"/>
    <property type="match status" value="1"/>
</dbReference>
<accession>A0ABU5R5K3</accession>
<comment type="caution">
    <text evidence="5">The sequence shown here is derived from an EMBL/GenBank/DDBJ whole genome shotgun (WGS) entry which is preliminary data.</text>
</comment>
<gene>
    <name evidence="5" type="ORF">VA596_18330</name>
</gene>
<reference evidence="5 6" key="1">
    <citation type="submission" date="2023-12" db="EMBL/GenBank/DDBJ databases">
        <title>Amycolatopsis sp. V23-08.</title>
        <authorList>
            <person name="Somphong A."/>
        </authorList>
    </citation>
    <scope>NUCLEOTIDE SEQUENCE [LARGE SCALE GENOMIC DNA]</scope>
    <source>
        <strain evidence="5 6">V23-08</strain>
    </source>
</reference>
<keyword evidence="1" id="KW-0805">Transcription regulation</keyword>
<dbReference type="InterPro" id="IPR050204">
    <property type="entry name" value="AraC_XylS_family_regulators"/>
</dbReference>
<dbReference type="PANTHER" id="PTHR46796">
    <property type="entry name" value="HTH-TYPE TRANSCRIPTIONAL ACTIVATOR RHAS-RELATED"/>
    <property type="match status" value="1"/>
</dbReference>
<dbReference type="PROSITE" id="PS01124">
    <property type="entry name" value="HTH_ARAC_FAMILY_2"/>
    <property type="match status" value="1"/>
</dbReference>
<dbReference type="InterPro" id="IPR018060">
    <property type="entry name" value="HTH_AraC"/>
</dbReference>
<evidence type="ECO:0000256" key="3">
    <source>
        <dbReference type="ARBA" id="ARBA00023163"/>
    </source>
</evidence>
<dbReference type="Proteomes" id="UP001304298">
    <property type="component" value="Unassembled WGS sequence"/>
</dbReference>
<proteinExistence type="predicted"/>
<organism evidence="5 6">
    <name type="scientific">Amycolatopsis heterodermiae</name>
    <dbReference type="NCBI Taxonomy" id="3110235"/>
    <lineage>
        <taxon>Bacteria</taxon>
        <taxon>Bacillati</taxon>
        <taxon>Actinomycetota</taxon>
        <taxon>Actinomycetes</taxon>
        <taxon>Pseudonocardiales</taxon>
        <taxon>Pseudonocardiaceae</taxon>
        <taxon>Amycolatopsis</taxon>
    </lineage>
</organism>